<organism evidence="2">
    <name type="scientific">marine metagenome</name>
    <dbReference type="NCBI Taxonomy" id="408172"/>
    <lineage>
        <taxon>unclassified sequences</taxon>
        <taxon>metagenomes</taxon>
        <taxon>ecological metagenomes</taxon>
    </lineage>
</organism>
<evidence type="ECO:0000256" key="1">
    <source>
        <dbReference type="SAM" id="Phobius"/>
    </source>
</evidence>
<proteinExistence type="predicted"/>
<keyword evidence="1" id="KW-0812">Transmembrane</keyword>
<gene>
    <name evidence="2" type="ORF">METZ01_LOCUS135617</name>
</gene>
<keyword evidence="1" id="KW-1133">Transmembrane helix</keyword>
<reference evidence="2" key="1">
    <citation type="submission" date="2018-05" db="EMBL/GenBank/DDBJ databases">
        <authorList>
            <person name="Lanie J.A."/>
            <person name="Ng W.-L."/>
            <person name="Kazmierczak K.M."/>
            <person name="Andrzejewski T.M."/>
            <person name="Davidsen T.M."/>
            <person name="Wayne K.J."/>
            <person name="Tettelin H."/>
            <person name="Glass J.I."/>
            <person name="Rusch D."/>
            <person name="Podicherti R."/>
            <person name="Tsui H.-C.T."/>
            <person name="Winkler M.E."/>
        </authorList>
    </citation>
    <scope>NUCLEOTIDE SEQUENCE</scope>
</reference>
<keyword evidence="1" id="KW-0472">Membrane</keyword>
<sequence length="46" mass="5042">MLSINRIFVGTFLMSVLWIVGDINPLISGIAVGLLFGLTDYAKESR</sequence>
<dbReference type="AlphaFoldDB" id="A0A381Z1S0"/>
<accession>A0A381Z1S0</accession>
<evidence type="ECO:0000313" key="2">
    <source>
        <dbReference type="EMBL" id="SVA82763.1"/>
    </source>
</evidence>
<feature type="transmembrane region" description="Helical" evidence="1">
    <location>
        <begin position="12"/>
        <end position="38"/>
    </location>
</feature>
<protein>
    <submittedName>
        <fullName evidence="2">Uncharacterized protein</fullName>
    </submittedName>
</protein>
<dbReference type="EMBL" id="UINC01019533">
    <property type="protein sequence ID" value="SVA82763.1"/>
    <property type="molecule type" value="Genomic_DNA"/>
</dbReference>
<name>A0A381Z1S0_9ZZZZ</name>